<dbReference type="EMBL" id="BK059085">
    <property type="protein sequence ID" value="DAE28392.1"/>
    <property type="molecule type" value="Genomic_DNA"/>
</dbReference>
<reference evidence="1" key="1">
    <citation type="journal article" date="2021" name="Proc. Natl. Acad. Sci. U.S.A.">
        <title>A Catalog of Tens of Thousands of Viruses from Human Metagenomes Reveals Hidden Associations with Chronic Diseases.</title>
        <authorList>
            <person name="Tisza M.J."/>
            <person name="Buck C.B."/>
        </authorList>
    </citation>
    <scope>NUCLEOTIDE SEQUENCE</scope>
    <source>
        <strain evidence="1">CtLl75</strain>
    </source>
</reference>
<name>A0A8S5RAJ7_9VIRU</name>
<proteinExistence type="predicted"/>
<protein>
    <submittedName>
        <fullName evidence="1">Uncharacterized protein</fullName>
    </submittedName>
</protein>
<sequence length="52" mass="6110">MKTHSNNVLSQWQSDTRAYKTELDKRRSEVQKYVADVQRMLASIPSKHRAYG</sequence>
<organism evidence="1">
    <name type="scientific">virus sp. ctLl75</name>
    <dbReference type="NCBI Taxonomy" id="2828249"/>
    <lineage>
        <taxon>Viruses</taxon>
    </lineage>
</organism>
<accession>A0A8S5RAJ7</accession>
<evidence type="ECO:0000313" key="1">
    <source>
        <dbReference type="EMBL" id="DAE28392.1"/>
    </source>
</evidence>